<gene>
    <name evidence="2" type="ORF">PGQ11_001813</name>
</gene>
<dbReference type="Proteomes" id="UP001390339">
    <property type="component" value="Unassembled WGS sequence"/>
</dbReference>
<keyword evidence="3" id="KW-1185">Reference proteome</keyword>
<feature type="region of interest" description="Disordered" evidence="1">
    <location>
        <begin position="48"/>
        <end position="67"/>
    </location>
</feature>
<proteinExistence type="predicted"/>
<sequence>MPILEDQDWTALVTWIENRLLHTPISLKPHQTMDGGNKGRTKVFIHNRSSDPPISEQFRQQNAGPGNMLLSITNRAATGPSRPASPLPGRENVPLSSSSQNRGTGSAQATAQSQVQLQFRPLNTSEMKWLKDGKILAAKELACLNNGASNLWPQPLQLRNTRFPQSSSEITTYLHEAVGYLQGCAPVSDEIAKDPPPDTFNEPYQCPFSIPKNVALDVQYRGDAIMRGLQSPARNRVESGVQPWKTQCYMLDRQEWNMGAVLEIHDSIGPSNNDHIEVCELQALLILLERQTAFDPKKVVLRAWLVSVKRHRGFRVMEAWVDQSFNTPTFHFTLLGERYWPKIDYGVGVYPQTIDGRTDEWDWLLKWLFAQRNVPKAAGNNARQS</sequence>
<protein>
    <submittedName>
        <fullName evidence="2">Uncharacterized protein</fullName>
    </submittedName>
</protein>
<reference evidence="2 3" key="1">
    <citation type="journal article" date="2024" name="IMA Fungus">
        <title>Apiospora arundinis, a panoply of carbohydrate-active enzymes and secondary metabolites.</title>
        <authorList>
            <person name="Sorensen T."/>
            <person name="Petersen C."/>
            <person name="Muurmann A.T."/>
            <person name="Christiansen J.V."/>
            <person name="Brundto M.L."/>
            <person name="Overgaard C.K."/>
            <person name="Boysen A.T."/>
            <person name="Wollenberg R.D."/>
            <person name="Larsen T.O."/>
            <person name="Sorensen J.L."/>
            <person name="Nielsen K.L."/>
            <person name="Sondergaard T.E."/>
        </authorList>
    </citation>
    <scope>NUCLEOTIDE SEQUENCE [LARGE SCALE GENOMIC DNA]</scope>
    <source>
        <strain evidence="2 3">AAU 773</strain>
    </source>
</reference>
<accession>A0ABR2JG78</accession>
<organism evidence="2 3">
    <name type="scientific">Apiospora arundinis</name>
    <dbReference type="NCBI Taxonomy" id="335852"/>
    <lineage>
        <taxon>Eukaryota</taxon>
        <taxon>Fungi</taxon>
        <taxon>Dikarya</taxon>
        <taxon>Ascomycota</taxon>
        <taxon>Pezizomycotina</taxon>
        <taxon>Sordariomycetes</taxon>
        <taxon>Xylariomycetidae</taxon>
        <taxon>Amphisphaeriales</taxon>
        <taxon>Apiosporaceae</taxon>
        <taxon>Apiospora</taxon>
    </lineage>
</organism>
<evidence type="ECO:0000313" key="2">
    <source>
        <dbReference type="EMBL" id="KAK8876867.1"/>
    </source>
</evidence>
<feature type="compositionally biased region" description="Polar residues" evidence="1">
    <location>
        <begin position="94"/>
        <end position="114"/>
    </location>
</feature>
<feature type="compositionally biased region" description="Polar residues" evidence="1">
    <location>
        <begin position="57"/>
        <end position="67"/>
    </location>
</feature>
<evidence type="ECO:0000313" key="3">
    <source>
        <dbReference type="Proteomes" id="UP001390339"/>
    </source>
</evidence>
<evidence type="ECO:0000256" key="1">
    <source>
        <dbReference type="SAM" id="MobiDB-lite"/>
    </source>
</evidence>
<comment type="caution">
    <text evidence="2">The sequence shown here is derived from an EMBL/GenBank/DDBJ whole genome shotgun (WGS) entry which is preliminary data.</text>
</comment>
<name>A0ABR2JG78_9PEZI</name>
<feature type="region of interest" description="Disordered" evidence="1">
    <location>
        <begin position="76"/>
        <end position="114"/>
    </location>
</feature>
<dbReference type="EMBL" id="JAPCWZ010000002">
    <property type="protein sequence ID" value="KAK8876867.1"/>
    <property type="molecule type" value="Genomic_DNA"/>
</dbReference>